<protein>
    <submittedName>
        <fullName evidence="2">cAMP dependent protein kinase</fullName>
    </submittedName>
</protein>
<accession>A0A3G5A405</accession>
<dbReference type="InterPro" id="IPR008271">
    <property type="entry name" value="Ser/Thr_kinase_AS"/>
</dbReference>
<evidence type="ECO:0000259" key="1">
    <source>
        <dbReference type="PROSITE" id="PS50011"/>
    </source>
</evidence>
<dbReference type="InterPro" id="IPR000719">
    <property type="entry name" value="Prot_kinase_dom"/>
</dbReference>
<reference evidence="2" key="1">
    <citation type="submission" date="2018-10" db="EMBL/GenBank/DDBJ databases">
        <title>Hidden diversity of soil giant viruses.</title>
        <authorList>
            <person name="Schulz F."/>
            <person name="Alteio L."/>
            <person name="Goudeau D."/>
            <person name="Ryan E.M."/>
            <person name="Malmstrom R.R."/>
            <person name="Blanchard J."/>
            <person name="Woyke T."/>
        </authorList>
    </citation>
    <scope>NUCLEOTIDE SEQUENCE</scope>
    <source>
        <strain evidence="2">GAV1</strain>
    </source>
</reference>
<name>A0A3G5A405_9VIRU</name>
<dbReference type="Pfam" id="PF00069">
    <property type="entry name" value="Pkinase"/>
    <property type="match status" value="1"/>
</dbReference>
<organism evidence="2">
    <name type="scientific">Gaeavirus sp</name>
    <dbReference type="NCBI Taxonomy" id="2487767"/>
    <lineage>
        <taxon>Viruses</taxon>
        <taxon>Varidnaviria</taxon>
        <taxon>Bamfordvirae</taxon>
        <taxon>Nucleocytoviricota</taxon>
        <taxon>Megaviricetes</taxon>
        <taxon>Imitervirales</taxon>
        <taxon>Mimiviridae</taxon>
        <taxon>Klosneuvirinae</taxon>
    </lineage>
</organism>
<keyword evidence="2" id="KW-0418">Kinase</keyword>
<dbReference type="Gene3D" id="1.10.510.10">
    <property type="entry name" value="Transferase(Phosphotransferase) domain 1"/>
    <property type="match status" value="1"/>
</dbReference>
<dbReference type="PANTHER" id="PTHR44167:SF24">
    <property type="entry name" value="SERINE_THREONINE-PROTEIN KINASE CHK2"/>
    <property type="match status" value="1"/>
</dbReference>
<dbReference type="PROSITE" id="PS00108">
    <property type="entry name" value="PROTEIN_KINASE_ST"/>
    <property type="match status" value="1"/>
</dbReference>
<keyword evidence="2" id="KW-0808">Transferase</keyword>
<gene>
    <name evidence="2" type="ORF">Gaeavirus15_9</name>
</gene>
<dbReference type="PANTHER" id="PTHR44167">
    <property type="entry name" value="OVARIAN-SPECIFIC SERINE/THREONINE-PROTEIN KINASE LOK-RELATED"/>
    <property type="match status" value="1"/>
</dbReference>
<proteinExistence type="predicted"/>
<feature type="domain" description="Protein kinase" evidence="1">
    <location>
        <begin position="5"/>
        <end position="378"/>
    </location>
</feature>
<dbReference type="InterPro" id="IPR011009">
    <property type="entry name" value="Kinase-like_dom_sf"/>
</dbReference>
<dbReference type="SUPFAM" id="SSF56112">
    <property type="entry name" value="Protein kinase-like (PK-like)"/>
    <property type="match status" value="1"/>
</dbReference>
<evidence type="ECO:0000313" key="2">
    <source>
        <dbReference type="EMBL" id="AYV80199.1"/>
    </source>
</evidence>
<dbReference type="PROSITE" id="PS50011">
    <property type="entry name" value="PROTEIN_KINASE_DOM"/>
    <property type="match status" value="1"/>
</dbReference>
<dbReference type="EMBL" id="MK072213">
    <property type="protein sequence ID" value="AYV80199.1"/>
    <property type="molecule type" value="Genomic_DNA"/>
</dbReference>
<dbReference type="GO" id="GO:0004674">
    <property type="term" value="F:protein serine/threonine kinase activity"/>
    <property type="evidence" value="ECO:0007669"/>
    <property type="project" value="TreeGrafter"/>
</dbReference>
<sequence length="584" mass="68422">MINTKINLLNYANGSFGNIFTDQQNNIYKVTYISENDDTTNDYINNSNINEIIYLNMFNDIPDISTTNIINNSPDSTTNNSEEAIKSTDITITITIDNQINISTNMKMNTQEYSLIHNDKIIVQSITTNFYNLQNLKKFFNINDHKLSKKYEEYLNNNYYRHLIFSKLKMYDTNLDKYIYNNRAKVIDNFDSIAKRILISLATLHHNGLIHGDLKPQNILINNINDLSLTDFGAVKLVNLQKYQLSCTLCSRCPEDLSHDTTPKSIYKNSNFSSDIWSLGLIFAQMIIGFNPVLQWYYDYRTQTTSDTIIEYKIDSKFKSIDFIDIHTYSHRSVTLKTKLTDELMRKMDVINDMLIINPQHRLSSIEDVYLSLFHEAFPYDFRITYNYNYIDAANQEITQKLFTVRHKHYPLFISICNNAHLTFIIPLLFDILDRMFIKLIQTDTTDFNTTPDRKIKLLFGSILIIALGYMNQKYITYNKIFSYLTLDHNTDNIKQINAYVIRIINFLNFDIFRPFNIYYCSSMLSSKHCNSTNESDLTDLYGIKCTIIHNIEDKHKLITILNTIIGDDILNISPEYYYDKLRN</sequence>
<dbReference type="GO" id="GO:0005524">
    <property type="term" value="F:ATP binding"/>
    <property type="evidence" value="ECO:0007669"/>
    <property type="project" value="InterPro"/>
</dbReference>
<dbReference type="SMART" id="SM00220">
    <property type="entry name" value="S_TKc"/>
    <property type="match status" value="1"/>
</dbReference>